<organism evidence="3 4">
    <name type="scientific">Acidothermus cellulolyticus (strain ATCC 43068 / DSM 8971 / 11B)</name>
    <dbReference type="NCBI Taxonomy" id="351607"/>
    <lineage>
        <taxon>Bacteria</taxon>
        <taxon>Bacillati</taxon>
        <taxon>Actinomycetota</taxon>
        <taxon>Actinomycetes</taxon>
        <taxon>Acidothermales</taxon>
        <taxon>Acidothermaceae</taxon>
        <taxon>Acidothermus</taxon>
    </lineage>
</organism>
<keyword evidence="2" id="KW-1133">Transmembrane helix</keyword>
<protein>
    <submittedName>
        <fullName evidence="3">Uncharacterized protein</fullName>
    </submittedName>
</protein>
<evidence type="ECO:0000313" key="4">
    <source>
        <dbReference type="Proteomes" id="UP000008221"/>
    </source>
</evidence>
<evidence type="ECO:0000313" key="3">
    <source>
        <dbReference type="EMBL" id="ABK53299.1"/>
    </source>
</evidence>
<evidence type="ECO:0000256" key="2">
    <source>
        <dbReference type="SAM" id="Phobius"/>
    </source>
</evidence>
<accession>A0LV39</accession>
<dbReference type="Proteomes" id="UP000008221">
    <property type="component" value="Chromosome"/>
</dbReference>
<feature type="transmembrane region" description="Helical" evidence="2">
    <location>
        <begin position="274"/>
        <end position="295"/>
    </location>
</feature>
<keyword evidence="4" id="KW-1185">Reference proteome</keyword>
<gene>
    <name evidence="3" type="ordered locus">Acel_1527</name>
</gene>
<proteinExistence type="predicted"/>
<feature type="transmembrane region" description="Helical" evidence="2">
    <location>
        <begin position="39"/>
        <end position="60"/>
    </location>
</feature>
<keyword evidence="2" id="KW-0812">Transmembrane</keyword>
<reference evidence="3 4" key="1">
    <citation type="journal article" date="2009" name="Genome Res.">
        <title>Complete genome of the cellulolytic thermophile Acidothermus cellulolyticus 11B provides insights into its ecophysiological and evolutionary adaptations.</title>
        <authorList>
            <person name="Barabote R.D."/>
            <person name="Xie G."/>
            <person name="Leu D.H."/>
            <person name="Normand P."/>
            <person name="Necsulea A."/>
            <person name="Daubin V."/>
            <person name="Medigue C."/>
            <person name="Adney W.S."/>
            <person name="Xu X.C."/>
            <person name="Lapidus A."/>
            <person name="Parales R.E."/>
            <person name="Detter C."/>
            <person name="Pujic P."/>
            <person name="Bruce D."/>
            <person name="Lavire C."/>
            <person name="Challacombe J.F."/>
            <person name="Brettin T.S."/>
            <person name="Berry A.M."/>
        </authorList>
    </citation>
    <scope>NUCLEOTIDE SEQUENCE [LARGE SCALE GENOMIC DNA]</scope>
    <source>
        <strain evidence="4">ATCC 43068 / DSM 8971 / 11B</strain>
    </source>
</reference>
<dbReference type="InParanoid" id="A0LV39"/>
<dbReference type="STRING" id="351607.Acel_1527"/>
<evidence type="ECO:0000256" key="1">
    <source>
        <dbReference type="SAM" id="MobiDB-lite"/>
    </source>
</evidence>
<sequence>MGWRQRSGCGRSAASANLRDKVYLPRWRPHHRPTGSTGIAAGLCLLWALSWIGYAAVTPVRDYRFSLSREGVLVLFSVVSTATSYVEAKFYWRLWGRFWRTVRRSRYVIATLVFVKVLGVGMYIHARETNRSLLLYTVFVPTVVTLSVLAGYGAISEIRRWRDSRRTPREPDTEEDAESRLPAAGNSESAELLVTDTIVLNGVNVVTTQTAFPAMYSITGHAVITPVVLGNIYILAATRRRFREWSPTYRRLAVLAVFGNALVDFDTFSVIRSVAWQGAVLTAAMVLTLAVFTVIDRRARGGRA</sequence>
<feature type="region of interest" description="Disordered" evidence="1">
    <location>
        <begin position="164"/>
        <end position="186"/>
    </location>
</feature>
<feature type="transmembrane region" description="Helical" evidence="2">
    <location>
        <begin position="72"/>
        <end position="92"/>
    </location>
</feature>
<dbReference type="EMBL" id="CP000481">
    <property type="protein sequence ID" value="ABK53299.1"/>
    <property type="molecule type" value="Genomic_DNA"/>
</dbReference>
<feature type="transmembrane region" description="Helical" evidence="2">
    <location>
        <begin position="133"/>
        <end position="155"/>
    </location>
</feature>
<keyword evidence="2" id="KW-0472">Membrane</keyword>
<name>A0LV39_ACIC1</name>
<feature type="transmembrane region" description="Helical" evidence="2">
    <location>
        <begin position="214"/>
        <end position="236"/>
    </location>
</feature>
<dbReference type="KEGG" id="ace:Acel_1527"/>
<dbReference type="HOGENOM" id="CLU_914076_0_0_11"/>
<dbReference type="AlphaFoldDB" id="A0LV39"/>
<feature type="transmembrane region" description="Helical" evidence="2">
    <location>
        <begin position="107"/>
        <end position="126"/>
    </location>
</feature>